<dbReference type="Gene3D" id="3.30.460.10">
    <property type="entry name" value="Beta Polymerase, domain 2"/>
    <property type="match status" value="1"/>
</dbReference>
<evidence type="ECO:0000313" key="3">
    <source>
        <dbReference type="Proteomes" id="UP000187941"/>
    </source>
</evidence>
<dbReference type="STRING" id="1178516.AWR27_24770"/>
<dbReference type="InterPro" id="IPR041633">
    <property type="entry name" value="Polbeta"/>
</dbReference>
<dbReference type="InterPro" id="IPR043519">
    <property type="entry name" value="NT_sf"/>
</dbReference>
<dbReference type="SUPFAM" id="SSF81301">
    <property type="entry name" value="Nucleotidyltransferase"/>
    <property type="match status" value="1"/>
</dbReference>
<dbReference type="OrthoDB" id="9803106at2"/>
<dbReference type="RefSeq" id="WP_077133700.1">
    <property type="nucleotide sequence ID" value="NZ_CP014263.1"/>
</dbReference>
<dbReference type="AlphaFoldDB" id="A0A1P9X3Q1"/>
<protein>
    <recommendedName>
        <fullName evidence="1">Polymerase beta nucleotidyltransferase domain-containing protein</fullName>
    </recommendedName>
</protein>
<gene>
    <name evidence="2" type="ORF">AWR27_24770</name>
</gene>
<dbReference type="CDD" id="cd05403">
    <property type="entry name" value="NT_KNTase_like"/>
    <property type="match status" value="1"/>
</dbReference>
<dbReference type="KEGG" id="smon:AWR27_24770"/>
<evidence type="ECO:0000259" key="1">
    <source>
        <dbReference type="Pfam" id="PF18765"/>
    </source>
</evidence>
<name>A0A1P9X3Q1_9BACT</name>
<proteinExistence type="predicted"/>
<dbReference type="Pfam" id="PF18765">
    <property type="entry name" value="Polbeta"/>
    <property type="match status" value="1"/>
</dbReference>
<sequence>MTFGLRDSDIVYMTNLFRQHPDVEQVWVYGSRAKGTNRPGSDVDLALIGPDVERETVSHIHFVLEEDSPMPFFFDVLHWDTLTNEKVKNEIQQTAKLLYQRSLNHAIDTHQ</sequence>
<keyword evidence="3" id="KW-1185">Reference proteome</keyword>
<accession>A0A1P9X3Q1</accession>
<feature type="domain" description="Polymerase beta nucleotidyltransferase" evidence="1">
    <location>
        <begin position="14"/>
        <end position="102"/>
    </location>
</feature>
<dbReference type="Proteomes" id="UP000187941">
    <property type="component" value="Chromosome"/>
</dbReference>
<organism evidence="2 3">
    <name type="scientific">Spirosoma montaniterrae</name>
    <dbReference type="NCBI Taxonomy" id="1178516"/>
    <lineage>
        <taxon>Bacteria</taxon>
        <taxon>Pseudomonadati</taxon>
        <taxon>Bacteroidota</taxon>
        <taxon>Cytophagia</taxon>
        <taxon>Cytophagales</taxon>
        <taxon>Cytophagaceae</taxon>
        <taxon>Spirosoma</taxon>
    </lineage>
</organism>
<reference evidence="2 3" key="1">
    <citation type="submission" date="2016-01" db="EMBL/GenBank/DDBJ databases">
        <authorList>
            <person name="Oliw E.H."/>
        </authorList>
    </citation>
    <scope>NUCLEOTIDE SEQUENCE [LARGE SCALE GENOMIC DNA]</scope>
    <source>
        <strain evidence="2 3">DY10</strain>
    </source>
</reference>
<evidence type="ECO:0000313" key="2">
    <source>
        <dbReference type="EMBL" id="AQG82225.1"/>
    </source>
</evidence>
<dbReference type="EMBL" id="CP014263">
    <property type="protein sequence ID" value="AQG82225.1"/>
    <property type="molecule type" value="Genomic_DNA"/>
</dbReference>